<dbReference type="GO" id="GO:0005886">
    <property type="term" value="C:plasma membrane"/>
    <property type="evidence" value="ECO:0007669"/>
    <property type="project" value="UniProtKB-SubCell"/>
</dbReference>
<evidence type="ECO:0000259" key="13">
    <source>
        <dbReference type="PROSITE" id="PS50261"/>
    </source>
</evidence>
<name>A0A9D4HJ98_DREPO</name>
<evidence type="ECO:0000259" key="12">
    <source>
        <dbReference type="PROSITE" id="PS50227"/>
    </source>
</evidence>
<dbReference type="CDD" id="cd15041">
    <property type="entry name" value="7tmB1_hormone_R"/>
    <property type="match status" value="1"/>
</dbReference>
<feature type="transmembrane region" description="Helical" evidence="11">
    <location>
        <begin position="346"/>
        <end position="367"/>
    </location>
</feature>
<dbReference type="PRINTS" id="PR00249">
    <property type="entry name" value="GPCRSECRETIN"/>
</dbReference>
<protein>
    <recommendedName>
        <fullName evidence="16">Calcitonin gene-related peptide type 1 receptor</fullName>
    </recommendedName>
</protein>
<dbReference type="GO" id="GO:0007188">
    <property type="term" value="P:adenylate cyclase-modulating G protein-coupled receptor signaling pathway"/>
    <property type="evidence" value="ECO:0007669"/>
    <property type="project" value="TreeGrafter"/>
</dbReference>
<dbReference type="InterPro" id="IPR050332">
    <property type="entry name" value="GPCR_2"/>
</dbReference>
<dbReference type="PROSITE" id="PS00650">
    <property type="entry name" value="G_PROTEIN_RECEP_F2_2"/>
    <property type="match status" value="1"/>
</dbReference>
<evidence type="ECO:0000256" key="9">
    <source>
        <dbReference type="ARBA" id="ARBA00023180"/>
    </source>
</evidence>
<keyword evidence="7 11" id="KW-0472">Membrane</keyword>
<evidence type="ECO:0000256" key="1">
    <source>
        <dbReference type="ARBA" id="ARBA00004651"/>
    </source>
</evidence>
<evidence type="ECO:0000313" key="15">
    <source>
        <dbReference type="Proteomes" id="UP000828390"/>
    </source>
</evidence>
<evidence type="ECO:0000256" key="11">
    <source>
        <dbReference type="SAM" id="Phobius"/>
    </source>
</evidence>
<keyword evidence="6" id="KW-0297">G-protein coupled receptor</keyword>
<dbReference type="GO" id="GO:0008528">
    <property type="term" value="F:G protein-coupled peptide receptor activity"/>
    <property type="evidence" value="ECO:0007669"/>
    <property type="project" value="TreeGrafter"/>
</dbReference>
<keyword evidence="9" id="KW-0325">Glycoprotein</keyword>
<organism evidence="14 15">
    <name type="scientific">Dreissena polymorpha</name>
    <name type="common">Zebra mussel</name>
    <name type="synonym">Mytilus polymorpha</name>
    <dbReference type="NCBI Taxonomy" id="45954"/>
    <lineage>
        <taxon>Eukaryota</taxon>
        <taxon>Metazoa</taxon>
        <taxon>Spiralia</taxon>
        <taxon>Lophotrochozoa</taxon>
        <taxon>Mollusca</taxon>
        <taxon>Bivalvia</taxon>
        <taxon>Autobranchia</taxon>
        <taxon>Heteroconchia</taxon>
        <taxon>Euheterodonta</taxon>
        <taxon>Imparidentia</taxon>
        <taxon>Neoheterodontei</taxon>
        <taxon>Myida</taxon>
        <taxon>Dreissenoidea</taxon>
        <taxon>Dreissenidae</taxon>
        <taxon>Dreissena</taxon>
    </lineage>
</organism>
<dbReference type="Gene3D" id="1.20.1070.10">
    <property type="entry name" value="Rhodopsin 7-helix transmembrane proteins"/>
    <property type="match status" value="1"/>
</dbReference>
<feature type="transmembrane region" description="Helical" evidence="11">
    <location>
        <begin position="266"/>
        <end position="285"/>
    </location>
</feature>
<comment type="subcellular location">
    <subcellularLocation>
        <location evidence="1">Cell membrane</location>
        <topology evidence="1">Multi-pass membrane protein</topology>
    </subcellularLocation>
</comment>
<evidence type="ECO:0000256" key="8">
    <source>
        <dbReference type="ARBA" id="ARBA00023170"/>
    </source>
</evidence>
<dbReference type="InterPro" id="IPR000832">
    <property type="entry name" value="GPCR_2_secretin-like"/>
</dbReference>
<dbReference type="GO" id="GO:0007166">
    <property type="term" value="P:cell surface receptor signaling pathway"/>
    <property type="evidence" value="ECO:0007669"/>
    <property type="project" value="InterPro"/>
</dbReference>
<evidence type="ECO:0000256" key="6">
    <source>
        <dbReference type="ARBA" id="ARBA00023040"/>
    </source>
</evidence>
<gene>
    <name evidence="14" type="ORF">DPMN_062315</name>
</gene>
<sequence>MEGICRDRLMELPAAIFNVFSCSMCYHYLFQGDKGLRPSAMWPWPLVPTDAGRKQYQENVSIIADVTSSVARTLVCESLNDNECTRWIHCCNAAAKCCQRQLRVAIENVTSGLFCPRTWDGFGCFDDAGPSTRNYISCPSYVEHASLSAMAYKDCTENGTWWVNPDTKSEWTNYTTCVQKQDYHSVVYVALACNILSLVLLIPACGTFLGIRQLRTQKRIKLHLCLFLSFICACIITIIWDVAVYLDRLQKQRSETVMHSNSGACKLLYILTRYVSTANFFWMFCEGFYLHRLIVHAFSTPKSLMPYYIFGWLISWVPSTIYAIVRVSDVEYNVSCWVYNIGAFEWLLYTPNLICVLANVVFLANILRILCSKLQAHPNEPNNYRKALKATFVLIPLFGLQQCIVIYRPPPSSSIAFAYEVTQTVITNTQGAFVALIFCFMNGEVQTYLRSKLGKRMNLSSVTNNDRMNSMSSATQITSYTPSRNESKSFERTDKGYIALQLSSTTGTLGNPSVSKSTNGSV</sequence>
<evidence type="ECO:0000256" key="4">
    <source>
        <dbReference type="ARBA" id="ARBA00022692"/>
    </source>
</evidence>
<feature type="transmembrane region" description="Helical" evidence="11">
    <location>
        <begin position="186"/>
        <end position="211"/>
    </location>
</feature>
<dbReference type="AlphaFoldDB" id="A0A9D4HJ98"/>
<dbReference type="OrthoDB" id="6160250at2759"/>
<dbReference type="PANTHER" id="PTHR45620">
    <property type="entry name" value="PDF RECEPTOR-LIKE PROTEIN-RELATED"/>
    <property type="match status" value="1"/>
</dbReference>
<proteinExistence type="inferred from homology"/>
<dbReference type="InterPro" id="IPR017983">
    <property type="entry name" value="GPCR_2_secretin-like_CS"/>
</dbReference>
<reference evidence="14" key="1">
    <citation type="journal article" date="2019" name="bioRxiv">
        <title>The Genome of the Zebra Mussel, Dreissena polymorpha: A Resource for Invasive Species Research.</title>
        <authorList>
            <person name="McCartney M.A."/>
            <person name="Auch B."/>
            <person name="Kono T."/>
            <person name="Mallez S."/>
            <person name="Zhang Y."/>
            <person name="Obille A."/>
            <person name="Becker A."/>
            <person name="Abrahante J.E."/>
            <person name="Garbe J."/>
            <person name="Badalamenti J.P."/>
            <person name="Herman A."/>
            <person name="Mangelson H."/>
            <person name="Liachko I."/>
            <person name="Sullivan S."/>
            <person name="Sone E.D."/>
            <person name="Koren S."/>
            <person name="Silverstein K.A.T."/>
            <person name="Beckman K.B."/>
            <person name="Gohl D.M."/>
        </authorList>
    </citation>
    <scope>NUCLEOTIDE SEQUENCE</scope>
    <source>
        <strain evidence="14">Duluth1</strain>
        <tissue evidence="14">Whole animal</tissue>
    </source>
</reference>
<evidence type="ECO:0000256" key="3">
    <source>
        <dbReference type="ARBA" id="ARBA00022475"/>
    </source>
</evidence>
<evidence type="ECO:0000256" key="2">
    <source>
        <dbReference type="ARBA" id="ARBA00005314"/>
    </source>
</evidence>
<reference evidence="14" key="2">
    <citation type="submission" date="2020-11" db="EMBL/GenBank/DDBJ databases">
        <authorList>
            <person name="McCartney M.A."/>
            <person name="Auch B."/>
            <person name="Kono T."/>
            <person name="Mallez S."/>
            <person name="Becker A."/>
            <person name="Gohl D.M."/>
            <person name="Silverstein K.A.T."/>
            <person name="Koren S."/>
            <person name="Bechman K.B."/>
            <person name="Herman A."/>
            <person name="Abrahante J.E."/>
            <person name="Garbe J."/>
        </authorList>
    </citation>
    <scope>NUCLEOTIDE SEQUENCE</scope>
    <source>
        <strain evidence="14">Duluth1</strain>
        <tissue evidence="14">Whole animal</tissue>
    </source>
</reference>
<dbReference type="InterPro" id="IPR036445">
    <property type="entry name" value="GPCR_2_extracell_dom_sf"/>
</dbReference>
<feature type="domain" description="G-protein coupled receptors family 2 profile 2" evidence="13">
    <location>
        <begin position="186"/>
        <end position="442"/>
    </location>
</feature>
<feature type="transmembrane region" description="Helical" evidence="11">
    <location>
        <begin position="387"/>
        <end position="407"/>
    </location>
</feature>
<comment type="caution">
    <text evidence="14">The sequence shown here is derived from an EMBL/GenBank/DDBJ whole genome shotgun (WGS) entry which is preliminary data.</text>
</comment>
<comment type="similarity">
    <text evidence="2">Belongs to the G-protein coupled receptor 2 family.</text>
</comment>
<accession>A0A9D4HJ98</accession>
<dbReference type="SMART" id="SM00008">
    <property type="entry name" value="HormR"/>
    <property type="match status" value="1"/>
</dbReference>
<keyword evidence="10" id="KW-0807">Transducer</keyword>
<feature type="transmembrane region" description="Helical" evidence="11">
    <location>
        <begin position="306"/>
        <end position="326"/>
    </location>
</feature>
<keyword evidence="15" id="KW-1185">Reference proteome</keyword>
<evidence type="ECO:0000256" key="10">
    <source>
        <dbReference type="ARBA" id="ARBA00023224"/>
    </source>
</evidence>
<feature type="domain" description="G-protein coupled receptors family 2 profile 1" evidence="12">
    <location>
        <begin position="97"/>
        <end position="181"/>
    </location>
</feature>
<dbReference type="EMBL" id="JAIWYP010000013">
    <property type="protein sequence ID" value="KAH3719478.1"/>
    <property type="molecule type" value="Genomic_DNA"/>
</dbReference>
<dbReference type="Proteomes" id="UP000828390">
    <property type="component" value="Unassembled WGS sequence"/>
</dbReference>
<keyword evidence="3" id="KW-1003">Cell membrane</keyword>
<evidence type="ECO:0000256" key="7">
    <source>
        <dbReference type="ARBA" id="ARBA00023136"/>
    </source>
</evidence>
<dbReference type="Pfam" id="PF02793">
    <property type="entry name" value="HRM"/>
    <property type="match status" value="1"/>
</dbReference>
<dbReference type="PANTHER" id="PTHR45620:SF42">
    <property type="entry name" value="G-PROTEIN COUPLED RECEPTOR SEB-2"/>
    <property type="match status" value="1"/>
</dbReference>
<dbReference type="SUPFAM" id="SSF81321">
    <property type="entry name" value="Family A G protein-coupled receptor-like"/>
    <property type="match status" value="1"/>
</dbReference>
<feature type="transmembrane region" description="Helical" evidence="11">
    <location>
        <begin position="223"/>
        <end position="246"/>
    </location>
</feature>
<dbReference type="InterPro" id="IPR017981">
    <property type="entry name" value="GPCR_2-like_7TM"/>
</dbReference>
<evidence type="ECO:0000313" key="14">
    <source>
        <dbReference type="EMBL" id="KAH3719478.1"/>
    </source>
</evidence>
<feature type="transmembrane region" description="Helical" evidence="11">
    <location>
        <begin position="427"/>
        <end position="449"/>
    </location>
</feature>
<dbReference type="InterPro" id="IPR001879">
    <property type="entry name" value="GPCR_2_extracellular_dom"/>
</dbReference>
<dbReference type="PROSITE" id="PS50227">
    <property type="entry name" value="G_PROTEIN_RECEP_F2_3"/>
    <property type="match status" value="1"/>
</dbReference>
<evidence type="ECO:0008006" key="16">
    <source>
        <dbReference type="Google" id="ProtNLM"/>
    </source>
</evidence>
<dbReference type="PROSITE" id="PS50261">
    <property type="entry name" value="G_PROTEIN_RECEP_F2_4"/>
    <property type="match status" value="1"/>
</dbReference>
<dbReference type="PROSITE" id="PS00649">
    <property type="entry name" value="G_PROTEIN_RECEP_F2_1"/>
    <property type="match status" value="1"/>
</dbReference>
<evidence type="ECO:0000256" key="5">
    <source>
        <dbReference type="ARBA" id="ARBA00022989"/>
    </source>
</evidence>
<keyword evidence="5 11" id="KW-1133">Transmembrane helix</keyword>
<dbReference type="Pfam" id="PF00002">
    <property type="entry name" value="7tm_2"/>
    <property type="match status" value="1"/>
</dbReference>
<dbReference type="Gene3D" id="4.10.1240.10">
    <property type="entry name" value="GPCR, family 2, extracellular hormone receptor domain"/>
    <property type="match status" value="1"/>
</dbReference>
<keyword evidence="4 11" id="KW-0812">Transmembrane</keyword>
<dbReference type="SUPFAM" id="SSF111418">
    <property type="entry name" value="Hormone receptor domain"/>
    <property type="match status" value="1"/>
</dbReference>
<keyword evidence="8" id="KW-0675">Receptor</keyword>